<comment type="caution">
    <text evidence="2">The sequence shown here is derived from an EMBL/GenBank/DDBJ whole genome shotgun (WGS) entry which is preliminary data.</text>
</comment>
<evidence type="ECO:0000256" key="1">
    <source>
        <dbReference type="SAM" id="SignalP"/>
    </source>
</evidence>
<gene>
    <name evidence="2" type="ORF">DDR33_12575</name>
</gene>
<proteinExistence type="predicted"/>
<keyword evidence="3" id="KW-1185">Reference proteome</keyword>
<evidence type="ECO:0000313" key="2">
    <source>
        <dbReference type="EMBL" id="PWG80431.1"/>
    </source>
</evidence>
<name>A0A2U2PGA4_9SPHI</name>
<evidence type="ECO:0008006" key="4">
    <source>
        <dbReference type="Google" id="ProtNLM"/>
    </source>
</evidence>
<keyword evidence="1" id="KW-0732">Signal</keyword>
<sequence>MKKLASLIAAICLVFSLSSFVKDESTKDLKLTMDYAIKTYVDAISLGKVKPLAEVLDSDVKYTVTHGEKIMNFNRSEMLDQLKASENLRQNCDVKYSLVEQNTSQAIYKVVFTYDTFARTNYVTIAQTKKGWKLTSISSAFN</sequence>
<protein>
    <recommendedName>
        <fullName evidence="4">DUF4878 domain-containing protein</fullName>
    </recommendedName>
</protein>
<organism evidence="2 3">
    <name type="scientific">Pararcticibacter amylolyticus</name>
    <dbReference type="NCBI Taxonomy" id="2173175"/>
    <lineage>
        <taxon>Bacteria</taxon>
        <taxon>Pseudomonadati</taxon>
        <taxon>Bacteroidota</taxon>
        <taxon>Sphingobacteriia</taxon>
        <taxon>Sphingobacteriales</taxon>
        <taxon>Sphingobacteriaceae</taxon>
        <taxon>Pararcticibacter</taxon>
    </lineage>
</organism>
<feature type="signal peptide" evidence="1">
    <location>
        <begin position="1"/>
        <end position="21"/>
    </location>
</feature>
<dbReference type="Gene3D" id="3.10.450.50">
    <property type="match status" value="1"/>
</dbReference>
<reference evidence="2 3" key="1">
    <citation type="submission" date="2018-04" db="EMBL/GenBank/DDBJ databases">
        <title>Pedobacter chongqingensis sp. nov., isolated from a rottenly hemp rope.</title>
        <authorList>
            <person name="Cai Y."/>
        </authorList>
    </citation>
    <scope>NUCLEOTIDE SEQUENCE [LARGE SCALE GENOMIC DNA]</scope>
    <source>
        <strain evidence="2 3">FJ4-8</strain>
    </source>
</reference>
<feature type="chain" id="PRO_5015514981" description="DUF4878 domain-containing protein" evidence="1">
    <location>
        <begin position="22"/>
        <end position="142"/>
    </location>
</feature>
<dbReference type="RefSeq" id="WP_109416138.1">
    <property type="nucleotide sequence ID" value="NZ_QEAS01000009.1"/>
</dbReference>
<dbReference type="OrthoDB" id="764454at2"/>
<evidence type="ECO:0000313" key="3">
    <source>
        <dbReference type="Proteomes" id="UP000245647"/>
    </source>
</evidence>
<dbReference type="AlphaFoldDB" id="A0A2U2PGA4"/>
<dbReference type="EMBL" id="QEAS01000009">
    <property type="protein sequence ID" value="PWG80431.1"/>
    <property type="molecule type" value="Genomic_DNA"/>
</dbReference>
<dbReference type="Proteomes" id="UP000245647">
    <property type="component" value="Unassembled WGS sequence"/>
</dbReference>
<accession>A0A2U2PGA4</accession>